<proteinExistence type="predicted"/>
<organism evidence="1 2">
    <name type="scientific">Theobroma cacao</name>
    <name type="common">Cacao</name>
    <name type="synonym">Cocoa</name>
    <dbReference type="NCBI Taxonomy" id="3641"/>
    <lineage>
        <taxon>Eukaryota</taxon>
        <taxon>Viridiplantae</taxon>
        <taxon>Streptophyta</taxon>
        <taxon>Embryophyta</taxon>
        <taxon>Tracheophyta</taxon>
        <taxon>Spermatophyta</taxon>
        <taxon>Magnoliopsida</taxon>
        <taxon>eudicotyledons</taxon>
        <taxon>Gunneridae</taxon>
        <taxon>Pentapetalae</taxon>
        <taxon>rosids</taxon>
        <taxon>malvids</taxon>
        <taxon>Malvales</taxon>
        <taxon>Malvaceae</taxon>
        <taxon>Byttnerioideae</taxon>
        <taxon>Theobroma</taxon>
    </lineage>
</organism>
<dbReference type="HOGENOM" id="CLU_2780960_0_0_1"/>
<reference evidence="1 2" key="1">
    <citation type="journal article" date="2013" name="Genome Biol.">
        <title>The genome sequence of the most widely cultivated cacao type and its use to identify candidate genes regulating pod color.</title>
        <authorList>
            <person name="Motamayor J.C."/>
            <person name="Mockaitis K."/>
            <person name="Schmutz J."/>
            <person name="Haiminen N."/>
            <person name="Iii D.L."/>
            <person name="Cornejo O."/>
            <person name="Findley S.D."/>
            <person name="Zheng P."/>
            <person name="Utro F."/>
            <person name="Royaert S."/>
            <person name="Saski C."/>
            <person name="Jenkins J."/>
            <person name="Podicheti R."/>
            <person name="Zhao M."/>
            <person name="Scheffler B.E."/>
            <person name="Stack J.C."/>
            <person name="Feltus F.A."/>
            <person name="Mustiga G.M."/>
            <person name="Amores F."/>
            <person name="Phillips W."/>
            <person name="Marelli J.P."/>
            <person name="May G.D."/>
            <person name="Shapiro H."/>
            <person name="Ma J."/>
            <person name="Bustamante C.D."/>
            <person name="Schnell R.J."/>
            <person name="Main D."/>
            <person name="Gilbert D."/>
            <person name="Parida L."/>
            <person name="Kuhn D.N."/>
        </authorList>
    </citation>
    <scope>NUCLEOTIDE SEQUENCE [LARGE SCALE GENOMIC DNA]</scope>
    <source>
        <strain evidence="2">cv. Matina 1-6</strain>
    </source>
</reference>
<dbReference type="Proteomes" id="UP000026915">
    <property type="component" value="Chromosome 2"/>
</dbReference>
<evidence type="ECO:0000313" key="2">
    <source>
        <dbReference type="Proteomes" id="UP000026915"/>
    </source>
</evidence>
<sequence>MGIVSLRRRMRRETSGRGEKEVALSLIQAPANRQMRCQESTPLLSSLSSWPACELTFGSAYLASPAPVF</sequence>
<evidence type="ECO:0000313" key="1">
    <source>
        <dbReference type="EMBL" id="EOX98859.1"/>
    </source>
</evidence>
<keyword evidence="2" id="KW-1185">Reference proteome</keyword>
<accession>A0A061E1E2</accession>
<dbReference type="Gramene" id="EOX98859">
    <property type="protein sequence ID" value="EOX98859"/>
    <property type="gene ID" value="TCM_007537"/>
</dbReference>
<dbReference type="EMBL" id="CM001880">
    <property type="protein sequence ID" value="EOX98859.1"/>
    <property type="molecule type" value="Genomic_DNA"/>
</dbReference>
<dbReference type="InParanoid" id="A0A061E1E2"/>
<protein>
    <submittedName>
        <fullName evidence="1">Uncharacterized protein</fullName>
    </submittedName>
</protein>
<dbReference type="AlphaFoldDB" id="A0A061E1E2"/>
<name>A0A061E1E2_THECC</name>
<gene>
    <name evidence="1" type="ORF">TCM_007537</name>
</gene>